<dbReference type="OrthoDB" id="3352408at2759"/>
<dbReference type="InterPro" id="IPR023214">
    <property type="entry name" value="HAD_sf"/>
</dbReference>
<evidence type="ECO:0000256" key="1">
    <source>
        <dbReference type="ARBA" id="ARBA00004127"/>
    </source>
</evidence>
<dbReference type="STRING" id="1314781.A0A165MIS1"/>
<dbReference type="Gene3D" id="3.40.50.1000">
    <property type="entry name" value="HAD superfamily/HAD-like"/>
    <property type="match status" value="1"/>
</dbReference>
<gene>
    <name evidence="3" type="ORF">EXIGLDRAFT_605860</name>
</gene>
<organism evidence="3 4">
    <name type="scientific">Exidia glandulosa HHB12029</name>
    <dbReference type="NCBI Taxonomy" id="1314781"/>
    <lineage>
        <taxon>Eukaryota</taxon>
        <taxon>Fungi</taxon>
        <taxon>Dikarya</taxon>
        <taxon>Basidiomycota</taxon>
        <taxon>Agaricomycotina</taxon>
        <taxon>Agaricomycetes</taxon>
        <taxon>Auriculariales</taxon>
        <taxon>Exidiaceae</taxon>
        <taxon>Exidia</taxon>
    </lineage>
</organism>
<dbReference type="InterPro" id="IPR023298">
    <property type="entry name" value="ATPase_P-typ_TM_dom_sf"/>
</dbReference>
<feature type="non-terminal residue" evidence="3">
    <location>
        <position position="153"/>
    </location>
</feature>
<dbReference type="AlphaFoldDB" id="A0A165MIS1"/>
<dbReference type="GO" id="GO:0006874">
    <property type="term" value="P:intracellular calcium ion homeostasis"/>
    <property type="evidence" value="ECO:0007669"/>
    <property type="project" value="TreeGrafter"/>
</dbReference>
<dbReference type="GO" id="GO:0005388">
    <property type="term" value="F:P-type calcium transporter activity"/>
    <property type="evidence" value="ECO:0007669"/>
    <property type="project" value="TreeGrafter"/>
</dbReference>
<dbReference type="GO" id="GO:0012505">
    <property type="term" value="C:endomembrane system"/>
    <property type="evidence" value="ECO:0007669"/>
    <property type="project" value="UniProtKB-SubCell"/>
</dbReference>
<dbReference type="PANTHER" id="PTHR24093">
    <property type="entry name" value="CATION TRANSPORTING ATPASE"/>
    <property type="match status" value="1"/>
</dbReference>
<proteinExistence type="predicted"/>
<dbReference type="SUPFAM" id="SSF81665">
    <property type="entry name" value="Calcium ATPase, transmembrane domain M"/>
    <property type="match status" value="1"/>
</dbReference>
<dbReference type="EMBL" id="KV425910">
    <property type="protein sequence ID" value="KZV99325.1"/>
    <property type="molecule type" value="Genomic_DNA"/>
</dbReference>
<accession>A0A165MIS1</accession>
<evidence type="ECO:0000313" key="3">
    <source>
        <dbReference type="EMBL" id="KZV99325.1"/>
    </source>
</evidence>
<evidence type="ECO:0008006" key="5">
    <source>
        <dbReference type="Google" id="ProtNLM"/>
    </source>
</evidence>
<name>A0A165MIS1_EXIGL</name>
<dbReference type="GO" id="GO:0005886">
    <property type="term" value="C:plasma membrane"/>
    <property type="evidence" value="ECO:0007669"/>
    <property type="project" value="TreeGrafter"/>
</dbReference>
<keyword evidence="4" id="KW-1185">Reference proteome</keyword>
<protein>
    <recommendedName>
        <fullName evidence="5">Calcium ATPase</fullName>
    </recommendedName>
</protein>
<evidence type="ECO:0000313" key="4">
    <source>
        <dbReference type="Proteomes" id="UP000077266"/>
    </source>
</evidence>
<evidence type="ECO:0000256" key="2">
    <source>
        <dbReference type="ARBA" id="ARBA00022842"/>
    </source>
</evidence>
<sequence length="153" mass="16576">MPRTVDLPLPHAFPTRDLHAGDTDKTPLHVKFNDFAKLLEELDGTASAFLFALLTIKFFTRLRRNTGGIRPEEASNFVDSLIIAITLIVIAIPESLPLPVTLALESASKRMTGQNLLVRVLSSCEVMANASVICTDKAGTLTQNLMTVVTGSV</sequence>
<dbReference type="Gene3D" id="1.20.1110.10">
    <property type="entry name" value="Calcium-transporting ATPase, transmembrane domain"/>
    <property type="match status" value="1"/>
</dbReference>
<comment type="subcellular location">
    <subcellularLocation>
        <location evidence="1">Endomembrane system</location>
        <topology evidence="1">Multi-pass membrane protein</topology>
    </subcellularLocation>
</comment>
<dbReference type="Proteomes" id="UP000077266">
    <property type="component" value="Unassembled WGS sequence"/>
</dbReference>
<dbReference type="PANTHER" id="PTHR24093:SF369">
    <property type="entry name" value="CALCIUM-TRANSPORTING ATPASE"/>
    <property type="match status" value="1"/>
</dbReference>
<reference evidence="3 4" key="1">
    <citation type="journal article" date="2016" name="Mol. Biol. Evol.">
        <title>Comparative Genomics of Early-Diverging Mushroom-Forming Fungi Provides Insights into the Origins of Lignocellulose Decay Capabilities.</title>
        <authorList>
            <person name="Nagy L.G."/>
            <person name="Riley R."/>
            <person name="Tritt A."/>
            <person name="Adam C."/>
            <person name="Daum C."/>
            <person name="Floudas D."/>
            <person name="Sun H."/>
            <person name="Yadav J.S."/>
            <person name="Pangilinan J."/>
            <person name="Larsson K.H."/>
            <person name="Matsuura K."/>
            <person name="Barry K."/>
            <person name="Labutti K."/>
            <person name="Kuo R."/>
            <person name="Ohm R.A."/>
            <person name="Bhattacharya S.S."/>
            <person name="Shirouzu T."/>
            <person name="Yoshinaga Y."/>
            <person name="Martin F.M."/>
            <person name="Grigoriev I.V."/>
            <person name="Hibbett D.S."/>
        </authorList>
    </citation>
    <scope>NUCLEOTIDE SEQUENCE [LARGE SCALE GENOMIC DNA]</scope>
    <source>
        <strain evidence="3 4">HHB12029</strain>
    </source>
</reference>
<dbReference type="InParanoid" id="A0A165MIS1"/>
<keyword evidence="2" id="KW-0460">Magnesium</keyword>